<evidence type="ECO:0000313" key="2">
    <source>
        <dbReference type="Proteomes" id="UP000309848"/>
    </source>
</evidence>
<keyword evidence="1" id="KW-0418">Kinase</keyword>
<comment type="caution">
    <text evidence="1">The sequence shown here is derived from an EMBL/GenBank/DDBJ whole genome shotgun (WGS) entry which is preliminary data.</text>
</comment>
<keyword evidence="1" id="KW-0808">Transferase</keyword>
<reference evidence="1 2" key="1">
    <citation type="submission" date="2019-04" db="EMBL/GenBank/DDBJ databases">
        <title>Sphingomonas psychrotolerans sp. nov., isolated from soil in the Tianshan Mountains, Xinjiang, China.</title>
        <authorList>
            <person name="Luo Y."/>
            <person name="Sheng H."/>
        </authorList>
    </citation>
    <scope>NUCLEOTIDE SEQUENCE [LARGE SCALE GENOMIC DNA]</scope>
    <source>
        <strain evidence="1 2">KIS18-15</strain>
    </source>
</reference>
<keyword evidence="2" id="KW-1185">Reference proteome</keyword>
<evidence type="ECO:0000313" key="1">
    <source>
        <dbReference type="EMBL" id="TGX45863.1"/>
    </source>
</evidence>
<organism evidence="1 2">
    <name type="scientific">Sphingomonas naasensis</name>
    <dbReference type="NCBI Taxonomy" id="1344951"/>
    <lineage>
        <taxon>Bacteria</taxon>
        <taxon>Pseudomonadati</taxon>
        <taxon>Pseudomonadota</taxon>
        <taxon>Alphaproteobacteria</taxon>
        <taxon>Sphingomonadales</taxon>
        <taxon>Sphingomonadaceae</taxon>
        <taxon>Sphingomonas</taxon>
    </lineage>
</organism>
<proteinExistence type="predicted"/>
<gene>
    <name evidence="1" type="ORF">E5A74_01390</name>
</gene>
<dbReference type="GO" id="GO:0016301">
    <property type="term" value="F:kinase activity"/>
    <property type="evidence" value="ECO:0007669"/>
    <property type="project" value="UniProtKB-KW"/>
</dbReference>
<protein>
    <submittedName>
        <fullName evidence="1">Ribose-phosphate pyrophosphokinase</fullName>
    </submittedName>
</protein>
<dbReference type="Proteomes" id="UP000309848">
    <property type="component" value="Unassembled WGS sequence"/>
</dbReference>
<dbReference type="EMBL" id="SRXU01000001">
    <property type="protein sequence ID" value="TGX45863.1"/>
    <property type="molecule type" value="Genomic_DNA"/>
</dbReference>
<accession>A0A4S1WS67</accession>
<dbReference type="AlphaFoldDB" id="A0A4S1WS67"/>
<dbReference type="OrthoDB" id="7391183at2"/>
<sequence length="147" mass="15839">MMARKAPGFGDTLGRWLVDEGLAPDEADPGSLADVGRVRAVLIAAARERRAVSYSELLGQLGHRFTRPRMRAVCKTLDAIDSAGAAAGEPNLAVLVVRETDRLPGQGWWVGAADAYGYQGEWTGPDAAALVARLQAQAFDYWDAKKR</sequence>
<name>A0A4S1WS67_9SPHN</name>